<evidence type="ECO:0000313" key="2">
    <source>
        <dbReference type="EMBL" id="RZI46844.1"/>
    </source>
</evidence>
<organism evidence="2 3">
    <name type="scientific">Candidatus Finniella inopinata</name>
    <dbReference type="NCBI Taxonomy" id="1696036"/>
    <lineage>
        <taxon>Bacteria</taxon>
        <taxon>Pseudomonadati</taxon>
        <taxon>Pseudomonadota</taxon>
        <taxon>Alphaproteobacteria</taxon>
        <taxon>Holosporales</taxon>
        <taxon>Candidatus Paracaedibacteraceae</taxon>
        <taxon>Candidatus Finniella</taxon>
    </lineage>
</organism>
<feature type="domain" description="DUF6314" evidence="1">
    <location>
        <begin position="9"/>
        <end position="139"/>
    </location>
</feature>
<proteinExistence type="predicted"/>
<dbReference type="AlphaFoldDB" id="A0A4Q7DL18"/>
<accession>A0A4Q7DL18</accession>
<dbReference type="Proteomes" id="UP000293550">
    <property type="component" value="Unassembled WGS sequence"/>
</dbReference>
<name>A0A4Q7DL18_9PROT</name>
<evidence type="ECO:0000259" key="1">
    <source>
        <dbReference type="Pfam" id="PF19834"/>
    </source>
</evidence>
<protein>
    <recommendedName>
        <fullName evidence="1">DUF6314 domain-containing protein</fullName>
    </recommendedName>
</protein>
<sequence length="155" mass="17875">MNPILDRVFTGDYSYQRVISSPQLSLQGTACFEHSKANQKIYMEQGSYFLDGKEQTCYQKQFFSVEISRLYIHKSDHSLLHEFSLNDVSDFPFQLTHSHQCGNDAYHLTMTIHSANSFSTTYVVQGPFKDYTIDTVFSRMEAAVESVERIVKLFS</sequence>
<dbReference type="RefSeq" id="WP_130153316.1">
    <property type="nucleotide sequence ID" value="NZ_SCFB01000002.1"/>
</dbReference>
<gene>
    <name evidence="2" type="ORF">EQU50_01055</name>
</gene>
<dbReference type="InterPro" id="IPR045632">
    <property type="entry name" value="DUF6314"/>
</dbReference>
<dbReference type="OrthoDB" id="7351979at2"/>
<reference evidence="2 3" key="1">
    <citation type="submission" date="2018-10" db="EMBL/GenBank/DDBJ databases">
        <title>An updated phylogeny of the Alphaproteobacteria reveals that the parasitic Rickettsiales and Holosporales have independent origins.</title>
        <authorList>
            <person name="Munoz-Gomez S.A."/>
            <person name="Hess S."/>
            <person name="Burger G."/>
            <person name="Lang B.F."/>
            <person name="Susko E."/>
            <person name="Slamovits C.H."/>
            <person name="Roger A.J."/>
        </authorList>
    </citation>
    <scope>NUCLEOTIDE SEQUENCE [LARGE SCALE GENOMIC DNA]</scope>
    <source>
        <strain evidence="2">HOLO01</strain>
    </source>
</reference>
<comment type="caution">
    <text evidence="2">The sequence shown here is derived from an EMBL/GenBank/DDBJ whole genome shotgun (WGS) entry which is preliminary data.</text>
</comment>
<dbReference type="Pfam" id="PF19834">
    <property type="entry name" value="DUF6314"/>
    <property type="match status" value="1"/>
</dbReference>
<dbReference type="EMBL" id="SCFB01000002">
    <property type="protein sequence ID" value="RZI46844.1"/>
    <property type="molecule type" value="Genomic_DNA"/>
</dbReference>
<evidence type="ECO:0000313" key="3">
    <source>
        <dbReference type="Proteomes" id="UP000293550"/>
    </source>
</evidence>
<keyword evidence="3" id="KW-1185">Reference proteome</keyword>